<evidence type="ECO:0000256" key="4">
    <source>
        <dbReference type="ARBA" id="ARBA00022989"/>
    </source>
</evidence>
<evidence type="ECO:0000256" key="3">
    <source>
        <dbReference type="ARBA" id="ARBA00022729"/>
    </source>
</evidence>
<evidence type="ECO:0000256" key="6">
    <source>
        <dbReference type="ARBA" id="ARBA00029467"/>
    </source>
</evidence>
<keyword evidence="2 7" id="KW-0812">Transmembrane</keyword>
<dbReference type="PANTHER" id="PTHR31769">
    <property type="entry name" value="OS07G0462200 PROTEIN-RELATED"/>
    <property type="match status" value="1"/>
</dbReference>
<name>A0A443PWU6_9MAGN</name>
<proteinExistence type="inferred from homology"/>
<evidence type="ECO:0000313" key="9">
    <source>
        <dbReference type="Proteomes" id="UP000283530"/>
    </source>
</evidence>
<feature type="transmembrane region" description="Helical" evidence="7">
    <location>
        <begin position="23"/>
        <end position="48"/>
    </location>
</feature>
<dbReference type="AlphaFoldDB" id="A0A443PWU6"/>
<evidence type="ECO:0000256" key="1">
    <source>
        <dbReference type="ARBA" id="ARBA00004127"/>
    </source>
</evidence>
<feature type="transmembrane region" description="Helical" evidence="7">
    <location>
        <begin position="78"/>
        <end position="105"/>
    </location>
</feature>
<keyword evidence="5 7" id="KW-0472">Membrane</keyword>
<sequence length="247" mass="27190">MCGTRADLSVERRSADLGVNGKLGAFFIVFTILCSISCITLCVVAEAIRSEASWVVLKKEKDAQTYECVYRGNARSRLFCALGASVALAIAMVTKHVYILIAIYIRPTPPALISWASGSAISRAFRWQAAFFFAATWLSFLLAELLLTTGINIEKSHLKKWSETRPKNCLVVQEGLFATAGVFGLATPFLAAGVCLTALHAQRLHQEEENVNREMMEASYLYSSPVRVRTDQNQGRTMVDPHPNPGL</sequence>
<gene>
    <name evidence="8" type="ORF">CKAN_02458800</name>
</gene>
<dbReference type="Proteomes" id="UP000283530">
    <property type="component" value="Unassembled WGS sequence"/>
</dbReference>
<dbReference type="GO" id="GO:0012505">
    <property type="term" value="C:endomembrane system"/>
    <property type="evidence" value="ECO:0007669"/>
    <property type="project" value="UniProtKB-SubCell"/>
</dbReference>
<dbReference type="InterPro" id="IPR052222">
    <property type="entry name" value="DESIGUAL"/>
</dbReference>
<reference evidence="8 9" key="1">
    <citation type="journal article" date="2019" name="Nat. Plants">
        <title>Stout camphor tree genome fills gaps in understanding of flowering plant genome evolution.</title>
        <authorList>
            <person name="Chaw S.M."/>
            <person name="Liu Y.C."/>
            <person name="Wu Y.W."/>
            <person name="Wang H.Y."/>
            <person name="Lin C.I."/>
            <person name="Wu C.S."/>
            <person name="Ke H.M."/>
            <person name="Chang L.Y."/>
            <person name="Hsu C.Y."/>
            <person name="Yang H.T."/>
            <person name="Sudianto E."/>
            <person name="Hsu M.H."/>
            <person name="Wu K.P."/>
            <person name="Wang L.N."/>
            <person name="Leebens-Mack J.H."/>
            <person name="Tsai I.J."/>
        </authorList>
    </citation>
    <scope>NUCLEOTIDE SEQUENCE [LARGE SCALE GENOMIC DNA]</scope>
    <source>
        <strain evidence="9">cv. Chaw 1501</strain>
        <tissue evidence="8">Young leaves</tissue>
    </source>
</reference>
<dbReference type="EMBL" id="QPKB01000011">
    <property type="protein sequence ID" value="RWR95255.1"/>
    <property type="molecule type" value="Genomic_DNA"/>
</dbReference>
<dbReference type="OrthoDB" id="1861835at2759"/>
<keyword evidence="9" id="KW-1185">Reference proteome</keyword>
<evidence type="ECO:0000256" key="2">
    <source>
        <dbReference type="ARBA" id="ARBA00022692"/>
    </source>
</evidence>
<comment type="similarity">
    <text evidence="6">Belongs to the DESIGUAL family.</text>
</comment>
<protein>
    <submittedName>
        <fullName evidence="8">Putative transmembrane protein</fullName>
    </submittedName>
</protein>
<dbReference type="Pfam" id="PF06749">
    <property type="entry name" value="DUF1218"/>
    <property type="match status" value="1"/>
</dbReference>
<dbReference type="InterPro" id="IPR009606">
    <property type="entry name" value="DEAL/Modifying_wall_lignin1/2"/>
</dbReference>
<evidence type="ECO:0000256" key="5">
    <source>
        <dbReference type="ARBA" id="ARBA00023136"/>
    </source>
</evidence>
<evidence type="ECO:0000313" key="8">
    <source>
        <dbReference type="EMBL" id="RWR95255.1"/>
    </source>
</evidence>
<keyword evidence="4 7" id="KW-1133">Transmembrane helix</keyword>
<evidence type="ECO:0000256" key="7">
    <source>
        <dbReference type="SAM" id="Phobius"/>
    </source>
</evidence>
<comment type="caution">
    <text evidence="8">The sequence shown here is derived from an EMBL/GenBank/DDBJ whole genome shotgun (WGS) entry which is preliminary data.</text>
</comment>
<organism evidence="8 9">
    <name type="scientific">Cinnamomum micranthum f. kanehirae</name>
    <dbReference type="NCBI Taxonomy" id="337451"/>
    <lineage>
        <taxon>Eukaryota</taxon>
        <taxon>Viridiplantae</taxon>
        <taxon>Streptophyta</taxon>
        <taxon>Embryophyta</taxon>
        <taxon>Tracheophyta</taxon>
        <taxon>Spermatophyta</taxon>
        <taxon>Magnoliopsida</taxon>
        <taxon>Magnoliidae</taxon>
        <taxon>Laurales</taxon>
        <taxon>Lauraceae</taxon>
        <taxon>Cinnamomum</taxon>
    </lineage>
</organism>
<comment type="subcellular location">
    <subcellularLocation>
        <location evidence="1">Endomembrane system</location>
        <topology evidence="1">Multi-pass membrane protein</topology>
    </subcellularLocation>
</comment>
<accession>A0A443PWU6</accession>
<keyword evidence="3" id="KW-0732">Signal</keyword>
<feature type="transmembrane region" description="Helical" evidence="7">
    <location>
        <begin position="125"/>
        <end position="147"/>
    </location>
</feature>